<organism evidence="1 2">
    <name type="scientific">Funneliformis caledonium</name>
    <dbReference type="NCBI Taxonomy" id="1117310"/>
    <lineage>
        <taxon>Eukaryota</taxon>
        <taxon>Fungi</taxon>
        <taxon>Fungi incertae sedis</taxon>
        <taxon>Mucoromycota</taxon>
        <taxon>Glomeromycotina</taxon>
        <taxon>Glomeromycetes</taxon>
        <taxon>Glomerales</taxon>
        <taxon>Glomeraceae</taxon>
        <taxon>Funneliformis</taxon>
    </lineage>
</organism>
<gene>
    <name evidence="1" type="ORF">FCALED_LOCUS16662</name>
</gene>
<evidence type="ECO:0000313" key="2">
    <source>
        <dbReference type="Proteomes" id="UP000789570"/>
    </source>
</evidence>
<evidence type="ECO:0000313" key="1">
    <source>
        <dbReference type="EMBL" id="CAG8756601.1"/>
    </source>
</evidence>
<dbReference type="OrthoDB" id="2304866at2759"/>
<dbReference type="AlphaFoldDB" id="A0A9N9J0Q6"/>
<dbReference type="EMBL" id="CAJVPQ010020653">
    <property type="protein sequence ID" value="CAG8756601.1"/>
    <property type="molecule type" value="Genomic_DNA"/>
</dbReference>
<keyword evidence="2" id="KW-1185">Reference proteome</keyword>
<proteinExistence type="predicted"/>
<protein>
    <submittedName>
        <fullName evidence="1">5175_t:CDS:1</fullName>
    </submittedName>
</protein>
<sequence length="179" mass="20531">KNRNRYGKENQDNVTINDKQNDLTELDTAPIQLSVKAAGKRPAASSVTIADDTSSQPIRIDSKLNPNIQSTFNKLVEEQLEQRTVINTLQEEIKCKILENHMILQNILKILMAKDIKNMWLDVPMTKACHKLFQENKNPSDSEIEQAFKLQIQNDYSQKMQELVNSNGWDDLWNAAYSV</sequence>
<comment type="caution">
    <text evidence="1">The sequence shown here is derived from an EMBL/GenBank/DDBJ whole genome shotgun (WGS) entry which is preliminary data.</text>
</comment>
<name>A0A9N9J0Q6_9GLOM</name>
<feature type="non-terminal residue" evidence="1">
    <location>
        <position position="179"/>
    </location>
</feature>
<accession>A0A9N9J0Q6</accession>
<dbReference type="Proteomes" id="UP000789570">
    <property type="component" value="Unassembled WGS sequence"/>
</dbReference>
<feature type="non-terminal residue" evidence="1">
    <location>
        <position position="1"/>
    </location>
</feature>
<reference evidence="1" key="1">
    <citation type="submission" date="2021-06" db="EMBL/GenBank/DDBJ databases">
        <authorList>
            <person name="Kallberg Y."/>
            <person name="Tangrot J."/>
            <person name="Rosling A."/>
        </authorList>
    </citation>
    <scope>NUCLEOTIDE SEQUENCE</scope>
    <source>
        <strain evidence="1">UK204</strain>
    </source>
</reference>